<accession>A0A1H5YDG0</accession>
<dbReference type="Proteomes" id="UP000236737">
    <property type="component" value="Unassembled WGS sequence"/>
</dbReference>
<dbReference type="OrthoDB" id="5381604at2"/>
<evidence type="ECO:0000256" key="1">
    <source>
        <dbReference type="SAM" id="SignalP"/>
    </source>
</evidence>
<evidence type="ECO:0008006" key="4">
    <source>
        <dbReference type="Google" id="ProtNLM"/>
    </source>
</evidence>
<evidence type="ECO:0000313" key="2">
    <source>
        <dbReference type="EMBL" id="SEG21456.1"/>
    </source>
</evidence>
<feature type="chain" id="PRO_5009290421" description="PKD domain-containing protein" evidence="1">
    <location>
        <begin position="25"/>
        <end position="361"/>
    </location>
</feature>
<keyword evidence="1" id="KW-0732">Signal</keyword>
<reference evidence="3" key="1">
    <citation type="submission" date="2016-10" db="EMBL/GenBank/DDBJ databases">
        <authorList>
            <person name="Varghese N."/>
            <person name="Submissions S."/>
        </authorList>
    </citation>
    <scope>NUCLEOTIDE SEQUENCE [LARGE SCALE GENOMIC DNA]</scope>
    <source>
        <strain evidence="3">CGMCC 1.9230</strain>
    </source>
</reference>
<gene>
    <name evidence="2" type="ORF">SAMN04488130_107180</name>
</gene>
<dbReference type="RefSeq" id="WP_104000076.1">
    <property type="nucleotide sequence ID" value="NZ_FNVP01000007.1"/>
</dbReference>
<keyword evidence="3" id="KW-1185">Reference proteome</keyword>
<dbReference type="AlphaFoldDB" id="A0A1H5YDG0"/>
<dbReference type="PROSITE" id="PS51257">
    <property type="entry name" value="PROKAR_LIPOPROTEIN"/>
    <property type="match status" value="1"/>
</dbReference>
<organism evidence="2 3">
    <name type="scientific">Flavobacterium urumqiense</name>
    <dbReference type="NCBI Taxonomy" id="935224"/>
    <lineage>
        <taxon>Bacteria</taxon>
        <taxon>Pseudomonadati</taxon>
        <taxon>Bacteroidota</taxon>
        <taxon>Flavobacteriia</taxon>
        <taxon>Flavobacteriales</taxon>
        <taxon>Flavobacteriaceae</taxon>
        <taxon>Flavobacterium</taxon>
    </lineage>
</organism>
<name>A0A1H5YDG0_9FLAO</name>
<dbReference type="EMBL" id="FNVP01000007">
    <property type="protein sequence ID" value="SEG21456.1"/>
    <property type="molecule type" value="Genomic_DNA"/>
</dbReference>
<proteinExistence type="predicted"/>
<feature type="signal peptide" evidence="1">
    <location>
        <begin position="1"/>
        <end position="24"/>
    </location>
</feature>
<sequence>MKKIKFIFSFVLLLAVTVSCTVEGINTDTALLGTDSAANVNKIFDISTDNSGKVKITPTANGATSFQVVYGQGTGSAATVAPGSSTIHVYPEGKYVVKIIATSISGAKTEQTFPLEVVYRAPESLLISTSGEMKVKATALYAKSFLVYYGDVANEVGTPMAIGQELPAHTYPATGGPFILKVVAQSGGAATTQGTKTLFGFPIDFETAAVNYFFGTFGNVTFSKVANPNATGLNTSATVGKYTKSMGAASWSGTYSPLNIPVNFSYGKKIKVLAYNPDPANIGKKLNVELEWSVDGNPENGVAVIKVPFTKSGAWEEIIFDYSAISGIPAGAKFTQLVLRYNDSDSGIGEVIYVDNIRLTN</sequence>
<protein>
    <recommendedName>
        <fullName evidence="4">PKD domain-containing protein</fullName>
    </recommendedName>
</protein>
<evidence type="ECO:0000313" key="3">
    <source>
        <dbReference type="Proteomes" id="UP000236737"/>
    </source>
</evidence>